<feature type="transmembrane region" description="Helical" evidence="1">
    <location>
        <begin position="152"/>
        <end position="171"/>
    </location>
</feature>
<sequence>MFKKLGDKILDGIESILRDTGVRLLDVIFLLELVYFKFLSKLIDKNLLIWNNIDLGLYLYNFGESIYFNHILAEIIICTVTPIVLILLHLSSKYSEYLYQCTDGFSRGYSAFAGLMRFFRLIWYFLHDGWIIFLLISILSNHLDIWKCPLGWIYTGINVLYLIYQLIKILCFTKKTTVQIGDVLPQRTISSQYYVIDEGKDYIFVKNIVLETPIFYLMKSKTKSSPIKFSVLDYSTNYSEIASEFDRRVNNSKDCFDVEIPERERPIRSEHENY</sequence>
<gene>
    <name evidence="2" type="ORF">NSA17_08310</name>
</gene>
<reference evidence="2" key="1">
    <citation type="submission" date="2022-07" db="EMBL/GenBank/DDBJ databases">
        <title>Enhanced cultured diversity of the mouse gut microbiota enables custom-made synthetic communities.</title>
        <authorList>
            <person name="Afrizal A."/>
        </authorList>
    </citation>
    <scope>NUCLEOTIDE SEQUENCE</scope>
    <source>
        <strain evidence="2">DSM 100219</strain>
    </source>
</reference>
<organism evidence="2 3">
    <name type="scientific">Lactobacillus johnsonii</name>
    <dbReference type="NCBI Taxonomy" id="33959"/>
    <lineage>
        <taxon>Bacteria</taxon>
        <taxon>Bacillati</taxon>
        <taxon>Bacillota</taxon>
        <taxon>Bacilli</taxon>
        <taxon>Lactobacillales</taxon>
        <taxon>Lactobacillaceae</taxon>
        <taxon>Lactobacillus</taxon>
    </lineage>
</organism>
<accession>A0AAW5LT01</accession>
<keyword evidence="1" id="KW-1133">Transmembrane helix</keyword>
<comment type="caution">
    <text evidence="2">The sequence shown here is derived from an EMBL/GenBank/DDBJ whole genome shotgun (WGS) entry which is preliminary data.</text>
</comment>
<keyword evidence="1" id="KW-0812">Transmembrane</keyword>
<feature type="transmembrane region" description="Helical" evidence="1">
    <location>
        <begin position="121"/>
        <end position="140"/>
    </location>
</feature>
<evidence type="ECO:0000256" key="1">
    <source>
        <dbReference type="SAM" id="Phobius"/>
    </source>
</evidence>
<name>A0AAW5LT01_LACJH</name>
<dbReference type="Proteomes" id="UP001206357">
    <property type="component" value="Unassembled WGS sequence"/>
</dbReference>
<dbReference type="RefSeq" id="WP_135942866.1">
    <property type="nucleotide sequence ID" value="NZ_JANKAU010000010.1"/>
</dbReference>
<proteinExistence type="predicted"/>
<evidence type="ECO:0000313" key="3">
    <source>
        <dbReference type="Proteomes" id="UP001206357"/>
    </source>
</evidence>
<feature type="transmembrane region" description="Helical" evidence="1">
    <location>
        <begin position="66"/>
        <end position="88"/>
    </location>
</feature>
<evidence type="ECO:0000313" key="2">
    <source>
        <dbReference type="EMBL" id="MCR1915432.1"/>
    </source>
</evidence>
<dbReference type="EMBL" id="JANKAU010000010">
    <property type="protein sequence ID" value="MCR1915432.1"/>
    <property type="molecule type" value="Genomic_DNA"/>
</dbReference>
<dbReference type="AlphaFoldDB" id="A0AAW5LT01"/>
<keyword evidence="1" id="KW-0472">Membrane</keyword>
<protein>
    <submittedName>
        <fullName evidence="2">Uncharacterized protein</fullName>
    </submittedName>
</protein>